<feature type="chain" id="PRO_5028908827" evidence="1">
    <location>
        <begin position="25"/>
        <end position="152"/>
    </location>
</feature>
<evidence type="ECO:0000313" key="2">
    <source>
        <dbReference type="EMBL" id="QMW02102.1"/>
    </source>
</evidence>
<dbReference type="Pfam" id="PF09912">
    <property type="entry name" value="DUF2141"/>
    <property type="match status" value="1"/>
</dbReference>
<dbReference type="KEGG" id="sfol:H3H32_29895"/>
<keyword evidence="3" id="KW-1185">Reference proteome</keyword>
<accession>A0A7G5GTB0</accession>
<dbReference type="Proteomes" id="UP000515369">
    <property type="component" value="Chromosome"/>
</dbReference>
<evidence type="ECO:0000256" key="1">
    <source>
        <dbReference type="SAM" id="SignalP"/>
    </source>
</evidence>
<gene>
    <name evidence="2" type="ORF">H3H32_29895</name>
</gene>
<dbReference type="RefSeq" id="WP_182459375.1">
    <property type="nucleotide sequence ID" value="NZ_CP059732.1"/>
</dbReference>
<proteinExistence type="predicted"/>
<reference evidence="2 3" key="1">
    <citation type="submission" date="2020-07" db="EMBL/GenBank/DDBJ databases">
        <title>Spirosoma foliorum sp. nov., isolated from the leaves on the Nejang mountain Korea, Republic of.</title>
        <authorList>
            <person name="Ho H."/>
            <person name="Lee Y.-J."/>
            <person name="Nurcahyanto D.-A."/>
            <person name="Kim S.-G."/>
        </authorList>
    </citation>
    <scope>NUCLEOTIDE SEQUENCE [LARGE SCALE GENOMIC DNA]</scope>
    <source>
        <strain evidence="2 3">PL0136</strain>
    </source>
</reference>
<name>A0A7G5GTB0_9BACT</name>
<keyword evidence="1" id="KW-0732">Signal</keyword>
<dbReference type="EMBL" id="CP059732">
    <property type="protein sequence ID" value="QMW02102.1"/>
    <property type="molecule type" value="Genomic_DNA"/>
</dbReference>
<feature type="signal peptide" evidence="1">
    <location>
        <begin position="1"/>
        <end position="24"/>
    </location>
</feature>
<sequence length="152" mass="16527">MKTIIATIITIGLLISNLAKPCFAQTATPASNGATYSLTVVVHNVNTRSGKLYIGLANNQATFTGESFQRKVIDVTPSGELTTVFEGLPTGKYAIRLFQDLNGNQKMDFSGQMPSEPFGFSNVSMLMGPPDFDQSAIELNENKSIRVRVMEM</sequence>
<organism evidence="2 3">
    <name type="scientific">Spirosoma foliorum</name>
    <dbReference type="NCBI Taxonomy" id="2710596"/>
    <lineage>
        <taxon>Bacteria</taxon>
        <taxon>Pseudomonadati</taxon>
        <taxon>Bacteroidota</taxon>
        <taxon>Cytophagia</taxon>
        <taxon>Cytophagales</taxon>
        <taxon>Cytophagaceae</taxon>
        <taxon>Spirosoma</taxon>
    </lineage>
</organism>
<dbReference type="InterPro" id="IPR018673">
    <property type="entry name" value="DUF2141"/>
</dbReference>
<protein>
    <submittedName>
        <fullName evidence="2">DUF2141 domain-containing protein</fullName>
    </submittedName>
</protein>
<dbReference type="AlphaFoldDB" id="A0A7G5GTB0"/>
<evidence type="ECO:0000313" key="3">
    <source>
        <dbReference type="Proteomes" id="UP000515369"/>
    </source>
</evidence>